<reference evidence="2" key="1">
    <citation type="journal article" date="2019" name="Int. J. Syst. Evol. Microbiol.">
        <title>The Global Catalogue of Microorganisms (GCM) 10K type strain sequencing project: providing services to taxonomists for standard genome sequencing and annotation.</title>
        <authorList>
            <consortium name="The Broad Institute Genomics Platform"/>
            <consortium name="The Broad Institute Genome Sequencing Center for Infectious Disease"/>
            <person name="Wu L."/>
            <person name="Ma J."/>
        </authorList>
    </citation>
    <scope>NUCLEOTIDE SEQUENCE [LARGE SCALE GENOMIC DNA]</scope>
    <source>
        <strain evidence="2">CGMCC 4.7289</strain>
    </source>
</reference>
<accession>A0ABV8LUM1</accession>
<evidence type="ECO:0000313" key="2">
    <source>
        <dbReference type="Proteomes" id="UP001595816"/>
    </source>
</evidence>
<dbReference type="EMBL" id="JBHSAY010000015">
    <property type="protein sequence ID" value="MFC4133959.1"/>
    <property type="molecule type" value="Genomic_DNA"/>
</dbReference>
<protein>
    <submittedName>
        <fullName evidence="1">DUF6510 family protein</fullName>
    </submittedName>
</protein>
<organism evidence="1 2">
    <name type="scientific">Hamadaea flava</name>
    <dbReference type="NCBI Taxonomy" id="1742688"/>
    <lineage>
        <taxon>Bacteria</taxon>
        <taxon>Bacillati</taxon>
        <taxon>Actinomycetota</taxon>
        <taxon>Actinomycetes</taxon>
        <taxon>Micromonosporales</taxon>
        <taxon>Micromonosporaceae</taxon>
        <taxon>Hamadaea</taxon>
    </lineage>
</organism>
<gene>
    <name evidence="1" type="ORF">ACFOZ4_25385</name>
</gene>
<name>A0ABV8LUM1_9ACTN</name>
<dbReference type="RefSeq" id="WP_253761841.1">
    <property type="nucleotide sequence ID" value="NZ_JAMZDZ010000001.1"/>
</dbReference>
<evidence type="ECO:0000313" key="1">
    <source>
        <dbReference type="EMBL" id="MFC4133959.1"/>
    </source>
</evidence>
<proteinExistence type="predicted"/>
<comment type="caution">
    <text evidence="1">The sequence shown here is derived from an EMBL/GenBank/DDBJ whole genome shotgun (WGS) entry which is preliminary data.</text>
</comment>
<dbReference type="InterPro" id="IPR045423">
    <property type="entry name" value="DUF6510"/>
</dbReference>
<keyword evidence="2" id="KW-1185">Reference proteome</keyword>
<sequence length="87" mass="9166">MLDYVDGSSLAGPMRELFAVDVTAVEGRCAACGLTGPIAALHVYGHDHGPGLVGRCPGCDEIVLRLVRTPTDAWLDVRGAVSLRFSL</sequence>
<dbReference type="Proteomes" id="UP001595816">
    <property type="component" value="Unassembled WGS sequence"/>
</dbReference>
<dbReference type="Pfam" id="PF20120">
    <property type="entry name" value="DUF6510"/>
    <property type="match status" value="1"/>
</dbReference>